<evidence type="ECO:0000256" key="2">
    <source>
        <dbReference type="SAM" id="Phobius"/>
    </source>
</evidence>
<name>D6XUN4_BACIE</name>
<feature type="region of interest" description="Disordered" evidence="1">
    <location>
        <begin position="22"/>
        <end position="49"/>
    </location>
</feature>
<evidence type="ECO:0000313" key="5">
    <source>
        <dbReference type="EMBL" id="ADH99520.1"/>
    </source>
</evidence>
<dbReference type="Pfam" id="PF14257">
    <property type="entry name" value="DUF4349"/>
    <property type="match status" value="1"/>
</dbReference>
<dbReference type="OrthoDB" id="5381491at2"/>
<keyword evidence="6" id="KW-1185">Reference proteome</keyword>
<dbReference type="PROSITE" id="PS51257">
    <property type="entry name" value="PROKAR_LIPOPROTEIN"/>
    <property type="match status" value="1"/>
</dbReference>
<protein>
    <recommendedName>
        <fullName evidence="4">DUF4349 domain-containing protein</fullName>
    </recommendedName>
</protein>
<dbReference type="AlphaFoldDB" id="D6XUN4"/>
<feature type="domain" description="DUF4349" evidence="4">
    <location>
        <begin position="72"/>
        <end position="287"/>
    </location>
</feature>
<dbReference type="Proteomes" id="UP000000271">
    <property type="component" value="Chromosome"/>
</dbReference>
<keyword evidence="2" id="KW-0472">Membrane</keyword>
<dbReference type="RefSeq" id="WP_013172942.1">
    <property type="nucleotide sequence ID" value="NC_014219.1"/>
</dbReference>
<evidence type="ECO:0000313" key="6">
    <source>
        <dbReference type="Proteomes" id="UP000000271"/>
    </source>
</evidence>
<organism evidence="5 6">
    <name type="scientific">Bacillus selenitireducens (strain ATCC 700615 / DSM 15326 / MLS10)</name>
    <dbReference type="NCBI Taxonomy" id="439292"/>
    <lineage>
        <taxon>Bacteria</taxon>
        <taxon>Bacillati</taxon>
        <taxon>Bacillota</taxon>
        <taxon>Bacilli</taxon>
        <taxon>Bacillales</taxon>
        <taxon>Bacillaceae</taxon>
        <taxon>Salisediminibacterium</taxon>
    </lineage>
</organism>
<dbReference type="InterPro" id="IPR025645">
    <property type="entry name" value="DUF4349"/>
</dbReference>
<dbReference type="HOGENOM" id="CLU_046535_2_0_9"/>
<gene>
    <name evidence="5" type="ordered locus">Bsel_2016</name>
</gene>
<keyword evidence="2" id="KW-0812">Transmembrane</keyword>
<dbReference type="eggNOG" id="COG5662">
    <property type="taxonomic scope" value="Bacteria"/>
</dbReference>
<proteinExistence type="predicted"/>
<sequence length="310" mass="35085">MQIWIRFIVISVLSLVITGACSGSDEDANTSNDDQDMPVTEETEQNMATDDVEVAGDQTEESVQEDANTNDRLIIYEGDLYLETTNYQETVSAIERQTEEAGGYLIESSTRQSGDDRLPLGHMVVRVPVNDFFSFIDRIGDTGAEVIEEQTRGRDVTEEYVDLESRLRTQQTVEERLLTFMEEADSTEALLDVSNQLTDIQQEIESIQGRINYLDNRVDYGTLHIEISEREEAQLQDRETLNTWDRATDQLMGTLNGLMSAASGLAVFVIGFSPIFVPLIAIGILFWFFKRRKLKNDVEKGNNEDHESRS</sequence>
<accession>D6XUN4</accession>
<dbReference type="STRING" id="439292.Bsel_2016"/>
<evidence type="ECO:0000259" key="4">
    <source>
        <dbReference type="Pfam" id="PF14257"/>
    </source>
</evidence>
<dbReference type="EMBL" id="CP001791">
    <property type="protein sequence ID" value="ADH99520.1"/>
    <property type="molecule type" value="Genomic_DNA"/>
</dbReference>
<reference evidence="5" key="1">
    <citation type="submission" date="2009-10" db="EMBL/GenBank/DDBJ databases">
        <title>Complete sequence of Bacillus selenitireducens MLS10.</title>
        <authorList>
            <consortium name="US DOE Joint Genome Institute"/>
            <person name="Lucas S."/>
            <person name="Copeland A."/>
            <person name="Lapidus A."/>
            <person name="Glavina del Rio T."/>
            <person name="Dalin E."/>
            <person name="Tice H."/>
            <person name="Bruce D."/>
            <person name="Goodwin L."/>
            <person name="Pitluck S."/>
            <person name="Sims D."/>
            <person name="Brettin T."/>
            <person name="Detter J.C."/>
            <person name="Han C."/>
            <person name="Larimer F."/>
            <person name="Land M."/>
            <person name="Hauser L."/>
            <person name="Kyrpides N."/>
            <person name="Ovchinnikova G."/>
            <person name="Stolz J."/>
        </authorList>
    </citation>
    <scope>NUCLEOTIDE SEQUENCE [LARGE SCALE GENOMIC DNA]</scope>
    <source>
        <strain evidence="5">MLS10</strain>
    </source>
</reference>
<feature type="compositionally biased region" description="Acidic residues" evidence="1">
    <location>
        <begin position="24"/>
        <end position="49"/>
    </location>
</feature>
<dbReference type="KEGG" id="bse:Bsel_2016"/>
<feature type="chain" id="PRO_5003090747" description="DUF4349 domain-containing protein" evidence="3">
    <location>
        <begin position="23"/>
        <end position="310"/>
    </location>
</feature>
<feature type="transmembrane region" description="Helical" evidence="2">
    <location>
        <begin position="265"/>
        <end position="289"/>
    </location>
</feature>
<feature type="signal peptide" evidence="3">
    <location>
        <begin position="1"/>
        <end position="22"/>
    </location>
</feature>
<keyword evidence="3" id="KW-0732">Signal</keyword>
<keyword evidence="2" id="KW-1133">Transmembrane helix</keyword>
<evidence type="ECO:0000256" key="1">
    <source>
        <dbReference type="SAM" id="MobiDB-lite"/>
    </source>
</evidence>
<evidence type="ECO:0000256" key="3">
    <source>
        <dbReference type="SAM" id="SignalP"/>
    </source>
</evidence>